<sequence>AVSWTMSLREEPQLALERLLPETADTAQAAGKPLALRIAAASPASPEVRAWVERLWQAVPAPRRPPLPYAVQADSSLPPATLRIERQAEGAP</sequence>
<accession>A0ABT6APQ6</accession>
<proteinExistence type="predicted"/>
<evidence type="ECO:0000313" key="2">
    <source>
        <dbReference type="Proteomes" id="UP001216674"/>
    </source>
</evidence>
<evidence type="ECO:0000313" key="1">
    <source>
        <dbReference type="EMBL" id="MDF3834595.1"/>
    </source>
</evidence>
<dbReference type="Proteomes" id="UP001216674">
    <property type="component" value="Unassembled WGS sequence"/>
</dbReference>
<protein>
    <submittedName>
        <fullName evidence="1">Uncharacterized protein</fullName>
    </submittedName>
</protein>
<name>A0ABT6APQ6_9BURK</name>
<dbReference type="EMBL" id="JARJLM010000283">
    <property type="protein sequence ID" value="MDF3834595.1"/>
    <property type="molecule type" value="Genomic_DNA"/>
</dbReference>
<gene>
    <name evidence="1" type="ORF">P3W85_16755</name>
</gene>
<reference evidence="1 2" key="1">
    <citation type="submission" date="2023-03" db="EMBL/GenBank/DDBJ databases">
        <title>Draft assemblies of triclosan tolerant bacteria isolated from returned activated sludge.</title>
        <authorList>
            <person name="Van Hamelsveld S."/>
        </authorList>
    </citation>
    <scope>NUCLEOTIDE SEQUENCE [LARGE SCALE GENOMIC DNA]</scope>
    <source>
        <strain evidence="1 2">GW210010_S58</strain>
    </source>
</reference>
<keyword evidence="2" id="KW-1185">Reference proteome</keyword>
<organism evidence="1 2">
    <name type="scientific">Cupriavidus basilensis</name>
    <dbReference type="NCBI Taxonomy" id="68895"/>
    <lineage>
        <taxon>Bacteria</taxon>
        <taxon>Pseudomonadati</taxon>
        <taxon>Pseudomonadota</taxon>
        <taxon>Betaproteobacteria</taxon>
        <taxon>Burkholderiales</taxon>
        <taxon>Burkholderiaceae</taxon>
        <taxon>Cupriavidus</taxon>
    </lineage>
</organism>
<feature type="non-terminal residue" evidence="1">
    <location>
        <position position="1"/>
    </location>
</feature>
<comment type="caution">
    <text evidence="1">The sequence shown here is derived from an EMBL/GenBank/DDBJ whole genome shotgun (WGS) entry which is preliminary data.</text>
</comment>